<reference evidence="8 9" key="1">
    <citation type="submission" date="2019-06" db="EMBL/GenBank/DDBJ databases">
        <title>A novel bacterium of genus Marinomonas, isolated from coastal sand.</title>
        <authorList>
            <person name="Huang H."/>
            <person name="Mo K."/>
            <person name="Hu Y."/>
        </authorList>
    </citation>
    <scope>NUCLEOTIDE SEQUENCE [LARGE SCALE GENOMIC DNA]</scope>
    <source>
        <strain evidence="8 9">HB171799</strain>
    </source>
</reference>
<feature type="transmembrane region" description="Helical" evidence="6">
    <location>
        <begin position="25"/>
        <end position="44"/>
    </location>
</feature>
<evidence type="ECO:0000256" key="1">
    <source>
        <dbReference type="ARBA" id="ARBA00004651"/>
    </source>
</evidence>
<dbReference type="OrthoDB" id="9775724at2"/>
<evidence type="ECO:0000256" key="5">
    <source>
        <dbReference type="ARBA" id="ARBA00023136"/>
    </source>
</evidence>
<gene>
    <name evidence="8" type="ORF">FJM67_04830</name>
</gene>
<evidence type="ECO:0000259" key="7">
    <source>
        <dbReference type="Pfam" id="PF02706"/>
    </source>
</evidence>
<comment type="subcellular location">
    <subcellularLocation>
        <location evidence="1">Cell membrane</location>
        <topology evidence="1">Multi-pass membrane protein</topology>
    </subcellularLocation>
</comment>
<keyword evidence="2" id="KW-1003">Cell membrane</keyword>
<keyword evidence="4 6" id="KW-1133">Transmembrane helix</keyword>
<evidence type="ECO:0000256" key="2">
    <source>
        <dbReference type="ARBA" id="ARBA00022475"/>
    </source>
</evidence>
<dbReference type="EMBL" id="VFRR01000006">
    <property type="protein sequence ID" value="TPE54276.1"/>
    <property type="molecule type" value="Genomic_DNA"/>
</dbReference>
<dbReference type="Pfam" id="PF02706">
    <property type="entry name" value="Wzz"/>
    <property type="match status" value="1"/>
</dbReference>
<keyword evidence="5 6" id="KW-0472">Membrane</keyword>
<evidence type="ECO:0000256" key="3">
    <source>
        <dbReference type="ARBA" id="ARBA00022692"/>
    </source>
</evidence>
<dbReference type="SUPFAM" id="SSF160355">
    <property type="entry name" value="Bacterial polysaccharide co-polymerase-like"/>
    <property type="match status" value="1"/>
</dbReference>
<dbReference type="Gene3D" id="3.30.1890.10">
    <property type="entry name" value="FepE-like"/>
    <property type="match status" value="1"/>
</dbReference>
<keyword evidence="9" id="KW-1185">Reference proteome</keyword>
<evidence type="ECO:0000256" key="6">
    <source>
        <dbReference type="SAM" id="Phobius"/>
    </source>
</evidence>
<dbReference type="AlphaFoldDB" id="A0A501X1I2"/>
<sequence>MEPISQRDDEIDLFELFESIWEGKWKIALITAITSLVGLGYVLIAPPSLSGNMNIGEGRAEVFYQYVSLNQQLAENDAELIFDAKNVFNEFVSEFRDYDEIINAVASHSSQYQNFAGSEQEQRELLIQLAKQFELAEPGKNDSQWQIRFKWYDEAEAKLILADALNAIVGNVKKSIVSRTEQFAKGLEASNSPSRKNA</sequence>
<dbReference type="GO" id="GO:0005886">
    <property type="term" value="C:plasma membrane"/>
    <property type="evidence" value="ECO:0007669"/>
    <property type="project" value="UniProtKB-SubCell"/>
</dbReference>
<feature type="domain" description="Polysaccharide chain length determinant N-terminal" evidence="7">
    <location>
        <begin position="9"/>
        <end position="48"/>
    </location>
</feature>
<comment type="caution">
    <text evidence="8">The sequence shown here is derived from an EMBL/GenBank/DDBJ whole genome shotgun (WGS) entry which is preliminary data.</text>
</comment>
<name>A0A501X1I2_9GAMM</name>
<dbReference type="RefSeq" id="WP_140587547.1">
    <property type="nucleotide sequence ID" value="NZ_VFRR01000006.1"/>
</dbReference>
<organism evidence="8 9">
    <name type="scientific">Maribrevibacterium harenarium</name>
    <dbReference type="NCBI Taxonomy" id="2589817"/>
    <lineage>
        <taxon>Bacteria</taxon>
        <taxon>Pseudomonadati</taxon>
        <taxon>Pseudomonadota</taxon>
        <taxon>Gammaproteobacteria</taxon>
        <taxon>Oceanospirillales</taxon>
        <taxon>Oceanospirillaceae</taxon>
        <taxon>Maribrevibacterium</taxon>
    </lineage>
</organism>
<keyword evidence="3 6" id="KW-0812">Transmembrane</keyword>
<accession>A0A501X1I2</accession>
<proteinExistence type="predicted"/>
<evidence type="ECO:0000313" key="8">
    <source>
        <dbReference type="EMBL" id="TPE54276.1"/>
    </source>
</evidence>
<evidence type="ECO:0000313" key="9">
    <source>
        <dbReference type="Proteomes" id="UP000315901"/>
    </source>
</evidence>
<dbReference type="InterPro" id="IPR003856">
    <property type="entry name" value="LPS_length_determ_N"/>
</dbReference>
<dbReference type="Proteomes" id="UP000315901">
    <property type="component" value="Unassembled WGS sequence"/>
</dbReference>
<evidence type="ECO:0000256" key="4">
    <source>
        <dbReference type="ARBA" id="ARBA00022989"/>
    </source>
</evidence>
<protein>
    <recommendedName>
        <fullName evidence="7">Polysaccharide chain length determinant N-terminal domain-containing protein</fullName>
    </recommendedName>
</protein>